<comment type="function">
    <text evidence="1">Neddylation of cullins play an essential role in the regulation of SCF-type complexes activity.</text>
</comment>
<dbReference type="Pfam" id="PF03556">
    <property type="entry name" value="Cullin_binding"/>
    <property type="match status" value="1"/>
</dbReference>
<keyword evidence="4" id="KW-1185">Reference proteome</keyword>
<evidence type="ECO:0000313" key="3">
    <source>
        <dbReference type="EMBL" id="TPX36865.1"/>
    </source>
</evidence>
<sequence length="343" mass="39187">MPKRKGATTRTAPKAATAAANKRAKAAAIAAEYARVDTPASATLSKKVPPTDSLETAKWNSTTCSKWFDHYRDDHDPSLIGPDGIIRLCQELDVSPESVQVLMFAYKLQARRMGFFQKDAWMSGMQKLDCDSNAKLKKKLPMLAKEIDDPDAFKRLYQWTFEWAKATDAVTPPKCLDVDIATSLWKLMMTSPRFHHVDSFLKYLQVMRPVKVVNKDQWTNWLEFSKSIDHSLEGYDSHSAWPTLLDNYVVQIASHPHKSGVKTSRLLHHPNIRSNGWKWVTLNARHDVWPLEERHLVRWLSVLSGTARRNIRPPLVCRDRCGMCTSLYASLQSNSNRISRREP</sequence>
<name>A0A507CGV2_9FUNG</name>
<comment type="caution">
    <text evidence="3">The sequence shown here is derived from an EMBL/GenBank/DDBJ whole genome shotgun (WGS) entry which is preliminary data.</text>
</comment>
<dbReference type="STRING" id="286115.A0A507CGV2"/>
<dbReference type="GO" id="GO:0031624">
    <property type="term" value="F:ubiquitin conjugating enzyme binding"/>
    <property type="evidence" value="ECO:0007669"/>
    <property type="project" value="TreeGrafter"/>
</dbReference>
<dbReference type="InterPro" id="IPR042460">
    <property type="entry name" value="DCN1-like_PONY"/>
</dbReference>
<organism evidence="3 4">
    <name type="scientific">Synchytrium endobioticum</name>
    <dbReference type="NCBI Taxonomy" id="286115"/>
    <lineage>
        <taxon>Eukaryota</taxon>
        <taxon>Fungi</taxon>
        <taxon>Fungi incertae sedis</taxon>
        <taxon>Chytridiomycota</taxon>
        <taxon>Chytridiomycota incertae sedis</taxon>
        <taxon>Chytridiomycetes</taxon>
        <taxon>Synchytriales</taxon>
        <taxon>Synchytriaceae</taxon>
        <taxon>Synchytrium</taxon>
    </lineage>
</organism>
<dbReference type="EMBL" id="QEAN01000441">
    <property type="protein sequence ID" value="TPX36865.1"/>
    <property type="molecule type" value="Genomic_DNA"/>
</dbReference>
<dbReference type="GO" id="GO:0000151">
    <property type="term" value="C:ubiquitin ligase complex"/>
    <property type="evidence" value="ECO:0007669"/>
    <property type="project" value="TreeGrafter"/>
</dbReference>
<protein>
    <recommendedName>
        <fullName evidence="1">Defective in cullin neddylation protein</fullName>
    </recommendedName>
</protein>
<dbReference type="Gene3D" id="1.10.238.200">
    <property type="entry name" value="Cullin, PONY binding domain"/>
    <property type="match status" value="1"/>
</dbReference>
<dbReference type="InterPro" id="IPR005176">
    <property type="entry name" value="PONY_dom"/>
</dbReference>
<reference evidence="3 4" key="1">
    <citation type="journal article" date="2019" name="Sci. Rep.">
        <title>Comparative genomics of chytrid fungi reveal insights into the obligate biotrophic and pathogenic lifestyle of Synchytrium endobioticum.</title>
        <authorList>
            <person name="van de Vossenberg B.T.L.H."/>
            <person name="Warris S."/>
            <person name="Nguyen H.D.T."/>
            <person name="van Gent-Pelzer M.P.E."/>
            <person name="Joly D.L."/>
            <person name="van de Geest H.C."/>
            <person name="Bonants P.J.M."/>
            <person name="Smith D.S."/>
            <person name="Levesque C.A."/>
            <person name="van der Lee T.A.J."/>
        </authorList>
    </citation>
    <scope>NUCLEOTIDE SEQUENCE [LARGE SCALE GENOMIC DNA]</scope>
    <source>
        <strain evidence="3 4">MB42</strain>
    </source>
</reference>
<dbReference type="PANTHER" id="PTHR12281">
    <property type="entry name" value="RP42 RELATED"/>
    <property type="match status" value="1"/>
</dbReference>
<proteinExistence type="predicted"/>
<dbReference type="AlphaFoldDB" id="A0A507CGV2"/>
<dbReference type="InterPro" id="IPR014764">
    <property type="entry name" value="DCN-prot"/>
</dbReference>
<dbReference type="Proteomes" id="UP000317494">
    <property type="component" value="Unassembled WGS sequence"/>
</dbReference>
<dbReference type="PROSITE" id="PS51229">
    <property type="entry name" value="DCUN1"/>
    <property type="match status" value="1"/>
</dbReference>
<evidence type="ECO:0000259" key="2">
    <source>
        <dbReference type="PROSITE" id="PS51229"/>
    </source>
</evidence>
<dbReference type="Gene3D" id="1.10.238.10">
    <property type="entry name" value="EF-hand"/>
    <property type="match status" value="1"/>
</dbReference>
<accession>A0A507CGV2</accession>
<dbReference type="GO" id="GO:0045116">
    <property type="term" value="P:protein neddylation"/>
    <property type="evidence" value="ECO:0007669"/>
    <property type="project" value="TreeGrafter"/>
</dbReference>
<evidence type="ECO:0000313" key="4">
    <source>
        <dbReference type="Proteomes" id="UP000317494"/>
    </source>
</evidence>
<dbReference type="GO" id="GO:0032182">
    <property type="term" value="F:ubiquitin-like protein binding"/>
    <property type="evidence" value="ECO:0007669"/>
    <property type="project" value="TreeGrafter"/>
</dbReference>
<dbReference type="VEuPathDB" id="FungiDB:SeMB42_g06997"/>
<dbReference type="PANTHER" id="PTHR12281:SF12">
    <property type="entry name" value="DEFECTIVE IN CULLIN NEDDYLATION PROTEIN"/>
    <property type="match status" value="1"/>
</dbReference>
<gene>
    <name evidence="3" type="ORF">SeMB42_g06997</name>
</gene>
<feature type="domain" description="DCUN1" evidence="2">
    <location>
        <begin position="59"/>
        <end position="253"/>
    </location>
</feature>
<dbReference type="GO" id="GO:0097602">
    <property type="term" value="F:cullin family protein binding"/>
    <property type="evidence" value="ECO:0007669"/>
    <property type="project" value="TreeGrafter"/>
</dbReference>
<evidence type="ECO:0000256" key="1">
    <source>
        <dbReference type="RuleBase" id="RU410713"/>
    </source>
</evidence>